<reference evidence="3" key="1">
    <citation type="journal article" date="2021" name="Curr. Microbiol.">
        <title>Complete genome of nocamycin-producing strain Saccharothrix syringae NRRL B-16468 reveals the biosynthetic potential for secondary metabolites.</title>
        <authorList>
            <person name="Mo X."/>
            <person name="Yang S."/>
        </authorList>
    </citation>
    <scope>NUCLEOTIDE SEQUENCE [LARGE SCALE GENOMIC DNA]</scope>
    <source>
        <strain evidence="3">ATCC 51364 / DSM 43886 / JCM 6844 / KCTC 9398 / NBRC 14523 / NRRL B-16468 / INA 2240</strain>
    </source>
</reference>
<proteinExistence type="predicted"/>
<dbReference type="PANTHER" id="PTHR14136:SF17">
    <property type="entry name" value="BTB_POZ DOMAIN-CONTAINING PROTEIN KCTD9"/>
    <property type="match status" value="1"/>
</dbReference>
<dbReference type="EMBL" id="CP034550">
    <property type="protein sequence ID" value="QFZ22445.1"/>
    <property type="molecule type" value="Genomic_DNA"/>
</dbReference>
<evidence type="ECO:0000313" key="3">
    <source>
        <dbReference type="Proteomes" id="UP000325787"/>
    </source>
</evidence>
<dbReference type="PANTHER" id="PTHR14136">
    <property type="entry name" value="BTB_POZ DOMAIN-CONTAINING PROTEIN KCTD9"/>
    <property type="match status" value="1"/>
</dbReference>
<accession>A0A5Q0H943</accession>
<dbReference type="Pfam" id="PF00805">
    <property type="entry name" value="Pentapeptide"/>
    <property type="match status" value="1"/>
</dbReference>
<dbReference type="SUPFAM" id="SSF141571">
    <property type="entry name" value="Pentapeptide repeat-like"/>
    <property type="match status" value="1"/>
</dbReference>
<dbReference type="RefSeq" id="WP_063741319.1">
    <property type="nucleotide sequence ID" value="NZ_CP034550.1"/>
</dbReference>
<evidence type="ECO:0000313" key="2">
    <source>
        <dbReference type="EMBL" id="QFZ22445.1"/>
    </source>
</evidence>
<evidence type="ECO:0000256" key="1">
    <source>
        <dbReference type="SAM" id="MobiDB-lite"/>
    </source>
</evidence>
<dbReference type="AlphaFoldDB" id="A0A5Q0H943"/>
<feature type="region of interest" description="Disordered" evidence="1">
    <location>
        <begin position="256"/>
        <end position="307"/>
    </location>
</feature>
<dbReference type="InterPro" id="IPR051082">
    <property type="entry name" value="Pentapeptide-BTB/POZ_domain"/>
</dbReference>
<name>A0A5Q0H943_SACSY</name>
<sequence>MSGTEPHPTEPHPTDLRADCSRCFGLCCVVPAFARSSDFAIDKPARTPCPNLGADSRCGIHARLRDRGFTGCTVYDCFGAGQQVSRVTFGGVDWRDDPASAGAMFDVFPVVRRLHELQWYLTATLALAPARPVHAEAERLRAELAGLAGGTPRELLALDLDPHWGRVNELLLRASGLVRGKGRDRRGADLVGKDLRGAGMRAHGLRGAYLIGANLAGADLRLVDFTGADLRGADLSGADLTGAFYLTQAQLDSARGDRSTRLPAGLAHPAHWGGAPARQEARREAPPRGVTASRGRPAARRPGRPRR</sequence>
<dbReference type="Proteomes" id="UP000325787">
    <property type="component" value="Chromosome"/>
</dbReference>
<protein>
    <submittedName>
        <fullName evidence="2">Pentapeptide repeat-containing protein</fullName>
    </submittedName>
</protein>
<organism evidence="2 3">
    <name type="scientific">Saccharothrix syringae</name>
    <name type="common">Nocardiopsis syringae</name>
    <dbReference type="NCBI Taxonomy" id="103733"/>
    <lineage>
        <taxon>Bacteria</taxon>
        <taxon>Bacillati</taxon>
        <taxon>Actinomycetota</taxon>
        <taxon>Actinomycetes</taxon>
        <taxon>Pseudonocardiales</taxon>
        <taxon>Pseudonocardiaceae</taxon>
        <taxon>Saccharothrix</taxon>
    </lineage>
</organism>
<dbReference type="Gene3D" id="2.160.20.80">
    <property type="entry name" value="E3 ubiquitin-protein ligase SopA"/>
    <property type="match status" value="1"/>
</dbReference>
<keyword evidence="3" id="KW-1185">Reference proteome</keyword>
<dbReference type="KEGG" id="ssyi:EKG83_37980"/>
<gene>
    <name evidence="2" type="ORF">EKG83_37980</name>
</gene>
<dbReference type="OrthoDB" id="154708at2"/>
<dbReference type="InterPro" id="IPR001646">
    <property type="entry name" value="5peptide_repeat"/>
</dbReference>
<feature type="compositionally biased region" description="Basic residues" evidence="1">
    <location>
        <begin position="297"/>
        <end position="307"/>
    </location>
</feature>